<keyword evidence="12" id="KW-1185">Reference proteome</keyword>
<evidence type="ECO:0000256" key="6">
    <source>
        <dbReference type="ARBA" id="ARBA00022490"/>
    </source>
</evidence>
<evidence type="ECO:0000313" key="11">
    <source>
        <dbReference type="EMBL" id="KAJ2784497.1"/>
    </source>
</evidence>
<dbReference type="InterPro" id="IPR045550">
    <property type="entry name" value="AARE_N"/>
</dbReference>
<dbReference type="PANTHER" id="PTHR42776">
    <property type="entry name" value="SERINE PEPTIDASE S9 FAMILY MEMBER"/>
    <property type="match status" value="1"/>
</dbReference>
<dbReference type="SUPFAM" id="SSF53474">
    <property type="entry name" value="alpha/beta-Hydrolases"/>
    <property type="match status" value="1"/>
</dbReference>
<feature type="domain" description="Acylamino-acid-releasing enzyme N-terminal" evidence="10">
    <location>
        <begin position="23"/>
        <end position="233"/>
    </location>
</feature>
<evidence type="ECO:0000256" key="8">
    <source>
        <dbReference type="ARBA" id="ARBA00032829"/>
    </source>
</evidence>
<dbReference type="PANTHER" id="PTHR42776:SF4">
    <property type="entry name" value="ACYLAMINO-ACID-RELEASING ENZYME"/>
    <property type="match status" value="1"/>
</dbReference>
<comment type="subunit">
    <text evidence="4">Homotetramer.</text>
</comment>
<evidence type="ECO:0000256" key="5">
    <source>
        <dbReference type="ARBA" id="ARBA00012917"/>
    </source>
</evidence>
<dbReference type="InterPro" id="IPR001375">
    <property type="entry name" value="Peptidase_S9_cat"/>
</dbReference>
<dbReference type="GO" id="GO:0006508">
    <property type="term" value="P:proteolysis"/>
    <property type="evidence" value="ECO:0007669"/>
    <property type="project" value="InterPro"/>
</dbReference>
<evidence type="ECO:0000259" key="10">
    <source>
        <dbReference type="Pfam" id="PF19283"/>
    </source>
</evidence>
<dbReference type="InterPro" id="IPR029058">
    <property type="entry name" value="AB_hydrolase_fold"/>
</dbReference>
<dbReference type="GO" id="GO:0005737">
    <property type="term" value="C:cytoplasm"/>
    <property type="evidence" value="ECO:0007669"/>
    <property type="project" value="UniProtKB-SubCell"/>
</dbReference>
<organism evidence="11 12">
    <name type="scientific">Coemansia interrupta</name>
    <dbReference type="NCBI Taxonomy" id="1126814"/>
    <lineage>
        <taxon>Eukaryota</taxon>
        <taxon>Fungi</taxon>
        <taxon>Fungi incertae sedis</taxon>
        <taxon>Zoopagomycota</taxon>
        <taxon>Kickxellomycotina</taxon>
        <taxon>Kickxellomycetes</taxon>
        <taxon>Kickxellales</taxon>
        <taxon>Kickxellaceae</taxon>
        <taxon>Coemansia</taxon>
    </lineage>
</organism>
<dbReference type="EC" id="3.4.19.1" evidence="5"/>
<dbReference type="Pfam" id="PF00326">
    <property type="entry name" value="Peptidase_S9"/>
    <property type="match status" value="1"/>
</dbReference>
<feature type="non-terminal residue" evidence="11">
    <location>
        <position position="1"/>
    </location>
</feature>
<reference evidence="11" key="1">
    <citation type="submission" date="2022-07" db="EMBL/GenBank/DDBJ databases">
        <title>Phylogenomic reconstructions and comparative analyses of Kickxellomycotina fungi.</title>
        <authorList>
            <person name="Reynolds N.K."/>
            <person name="Stajich J.E."/>
            <person name="Barry K."/>
            <person name="Grigoriev I.V."/>
            <person name="Crous P."/>
            <person name="Smith M.E."/>
        </authorList>
    </citation>
    <scope>NUCLEOTIDE SEQUENCE</scope>
    <source>
        <strain evidence="11">BCRC 34489</strain>
    </source>
</reference>
<feature type="domain" description="Acylamino-acid-releasing enzyme N-terminal" evidence="10">
    <location>
        <begin position="253"/>
        <end position="405"/>
    </location>
</feature>
<name>A0A9W8HMK6_9FUNG</name>
<comment type="subcellular location">
    <subcellularLocation>
        <location evidence="2">Cytoplasm</location>
    </subcellularLocation>
</comment>
<evidence type="ECO:0000256" key="7">
    <source>
        <dbReference type="ARBA" id="ARBA00022801"/>
    </source>
</evidence>
<keyword evidence="6" id="KW-0963">Cytoplasm</keyword>
<dbReference type="GO" id="GO:0004252">
    <property type="term" value="F:serine-type endopeptidase activity"/>
    <property type="evidence" value="ECO:0007669"/>
    <property type="project" value="TreeGrafter"/>
</dbReference>
<proteinExistence type="inferred from homology"/>
<dbReference type="AlphaFoldDB" id="A0A9W8HMK6"/>
<comment type="catalytic activity">
    <reaction evidence="1">
        <text>Cleavage of an N-acetyl or N-formyl amino acid from the N-terminus of a polypeptide.</text>
        <dbReference type="EC" id="3.4.19.1"/>
    </reaction>
</comment>
<feature type="domain" description="Peptidase S9 prolyl oligopeptidase catalytic" evidence="9">
    <location>
        <begin position="495"/>
        <end position="709"/>
    </location>
</feature>
<protein>
    <recommendedName>
        <fullName evidence="5">acylaminoacyl-peptidase</fullName>
        <ecNumber evidence="5">3.4.19.1</ecNumber>
    </recommendedName>
    <alternativeName>
        <fullName evidence="8">Dipeptidyl-peptidase V</fullName>
    </alternativeName>
</protein>
<dbReference type="Gene3D" id="3.40.50.1820">
    <property type="entry name" value="alpha/beta hydrolase"/>
    <property type="match status" value="1"/>
</dbReference>
<sequence>AAFGPATVVGAAVRATALAGVVSVDVVTSQRDFARDTKRRVARTVVVQLAAGQAQAQARVVDGGVAADVASESAALQSATDARLRVVLRTEAARRLVEVWRSGQLVRSHDVTAAHGRFYSDATFGSLAWANDNSHVLYAAEQPERSGDDAPQYAADASEDWGETFSGWRAPVLVALRLADGAVHVVDTAAGVSPGQALFLPGDALRIAYVGYAHGARRPGLVYCQNRPSALYVGALHGGGGAHACVFRGAVRSPRLTPSGAAVVFLSTAVGGPHAAASALMRYTLATGAVDTVVPVVDRAADAERVVDGTRLPPGFPGLFVDQLPRAPWLRCAAAPARELLVLTSVWRSTAAVVGVDVGARRVARHSPVDATAAATVLGCGGDAVAAVFSTPAAPGSVAVGRAAVAGADVRIDWFHIDGGAAAAGDGGDDAPSVTWSIVPAAAEHDGSACESIFVRPAAPAPSTRLFWPAGRGEHARPLVVMPHGGPHAAHTLEYSAQVAGLARLGFGVLLVNFTGSLGFGQQAVLAQIGRMHSLTLAEIQAGAAAVHAMRLADARRTVYMGGSYAGYAGALLAARAAGFYRALALRNPVVALADNAAMSDIPDWCWAELGLAYGFDAPPPLTPAVYAQMWAASPASMVDAVRDPMLLLLGAADRRVPPPQSRGYYARLRAAAKPVQCRVYPAVGHPLDSVEAERDSFATTARFFAAALE</sequence>
<keyword evidence="7" id="KW-0378">Hydrolase</keyword>
<dbReference type="Pfam" id="PF19283">
    <property type="entry name" value="APEH_N"/>
    <property type="match status" value="2"/>
</dbReference>
<dbReference type="EMBL" id="JANBUM010000112">
    <property type="protein sequence ID" value="KAJ2784497.1"/>
    <property type="molecule type" value="Genomic_DNA"/>
</dbReference>
<dbReference type="GO" id="GO:0008242">
    <property type="term" value="F:omega peptidase activity"/>
    <property type="evidence" value="ECO:0007669"/>
    <property type="project" value="UniProtKB-EC"/>
</dbReference>
<evidence type="ECO:0000313" key="12">
    <source>
        <dbReference type="Proteomes" id="UP001140172"/>
    </source>
</evidence>
<gene>
    <name evidence="11" type="ORF">GGI15_002232</name>
</gene>
<comment type="similarity">
    <text evidence="3">Belongs to the peptidase S9C family.</text>
</comment>
<evidence type="ECO:0000256" key="2">
    <source>
        <dbReference type="ARBA" id="ARBA00004496"/>
    </source>
</evidence>
<evidence type="ECO:0000256" key="4">
    <source>
        <dbReference type="ARBA" id="ARBA00011881"/>
    </source>
</evidence>
<evidence type="ECO:0000259" key="9">
    <source>
        <dbReference type="Pfam" id="PF00326"/>
    </source>
</evidence>
<accession>A0A9W8HMK6</accession>
<dbReference type="OrthoDB" id="43744at2759"/>
<dbReference type="Proteomes" id="UP001140172">
    <property type="component" value="Unassembled WGS sequence"/>
</dbReference>
<evidence type="ECO:0000256" key="3">
    <source>
        <dbReference type="ARBA" id="ARBA00010040"/>
    </source>
</evidence>
<comment type="caution">
    <text evidence="11">The sequence shown here is derived from an EMBL/GenBank/DDBJ whole genome shotgun (WGS) entry which is preliminary data.</text>
</comment>
<evidence type="ECO:0000256" key="1">
    <source>
        <dbReference type="ARBA" id="ARBA00000721"/>
    </source>
</evidence>